<keyword evidence="3" id="KW-1185">Reference proteome</keyword>
<reference evidence="2" key="1">
    <citation type="submission" date="2007-07" db="EMBL/GenBank/DDBJ databases">
        <title>PCAP assembly of the Caenorhabditis remanei genome.</title>
        <authorList>
            <consortium name="The Caenorhabditis remanei Sequencing Consortium"/>
            <person name="Wilson R.K."/>
        </authorList>
    </citation>
    <scope>NUCLEOTIDE SEQUENCE [LARGE SCALE GENOMIC DNA]</scope>
    <source>
        <strain evidence="2">PB4641</strain>
    </source>
</reference>
<protein>
    <submittedName>
        <fullName evidence="2">Uncharacterized protein</fullName>
    </submittedName>
</protein>
<gene>
    <name evidence="2" type="ORF">CRE_00300</name>
</gene>
<evidence type="ECO:0000313" key="3">
    <source>
        <dbReference type="Proteomes" id="UP000008281"/>
    </source>
</evidence>
<dbReference type="EMBL" id="DS268407">
    <property type="protein sequence ID" value="EFO82463.1"/>
    <property type="molecule type" value="Genomic_DNA"/>
</dbReference>
<accession>E3LED6</accession>
<feature type="region of interest" description="Disordered" evidence="1">
    <location>
        <begin position="1"/>
        <end position="25"/>
    </location>
</feature>
<dbReference type="AlphaFoldDB" id="E3LED6"/>
<dbReference type="InParanoid" id="E3LED6"/>
<name>E3LED6_CAERE</name>
<sequence>MYKSPISLNRTSQSRCSRTSEMPQRVFERVQESTTQNKFKRLSEKNLSVVISLPPENNELSGVR</sequence>
<feature type="compositionally biased region" description="Polar residues" evidence="1">
    <location>
        <begin position="1"/>
        <end position="22"/>
    </location>
</feature>
<dbReference type="HOGENOM" id="CLU_2869717_0_0_1"/>
<organism evidence="3">
    <name type="scientific">Caenorhabditis remanei</name>
    <name type="common">Caenorhabditis vulgaris</name>
    <dbReference type="NCBI Taxonomy" id="31234"/>
    <lineage>
        <taxon>Eukaryota</taxon>
        <taxon>Metazoa</taxon>
        <taxon>Ecdysozoa</taxon>
        <taxon>Nematoda</taxon>
        <taxon>Chromadorea</taxon>
        <taxon>Rhabditida</taxon>
        <taxon>Rhabditina</taxon>
        <taxon>Rhabditomorpha</taxon>
        <taxon>Rhabditoidea</taxon>
        <taxon>Rhabditidae</taxon>
        <taxon>Peloderinae</taxon>
        <taxon>Caenorhabditis</taxon>
    </lineage>
</organism>
<evidence type="ECO:0000256" key="1">
    <source>
        <dbReference type="SAM" id="MobiDB-lite"/>
    </source>
</evidence>
<proteinExistence type="predicted"/>
<evidence type="ECO:0000313" key="2">
    <source>
        <dbReference type="EMBL" id="EFO82463.1"/>
    </source>
</evidence>
<dbReference type="Proteomes" id="UP000008281">
    <property type="component" value="Unassembled WGS sequence"/>
</dbReference>